<dbReference type="Proteomes" id="UP000504618">
    <property type="component" value="Unplaced"/>
</dbReference>
<comment type="pathway">
    <text evidence="2">Lipid metabolism; sphingolipid metabolism.</text>
</comment>
<dbReference type="SUPFAM" id="SSF51735">
    <property type="entry name" value="NAD(P)-binding Rossmann-fold domains"/>
    <property type="match status" value="1"/>
</dbReference>
<evidence type="ECO:0000256" key="10">
    <source>
        <dbReference type="ARBA" id="ARBA00026112"/>
    </source>
</evidence>
<sequence length="335" mass="37072">MSDPDIIIPTVIMKVGSWLTQATVVLVVLALIYEYLFKRKIKDVRNKHVVVTGGSSGIGKCMAIIAARKGANVTIIARNEQNLERAKEEILQACENRNTQRVKCLSLNIGMDYSTVEKALTDLEKVMGPIYMLVNCAGLAIAGKIEDTTPENLDEMVRTNFLGTYYCIKAVTPRMKASKEGVIVLMSSQAGLLGIFGYTAYSATKFALRGLAESLEMELRPYRISVTLSLPPDTDTPGFAVEELSKPMETKVISQTVKLVQPEVVAEKTFKDALARRFFSTVGWEGFIMVTLCAGMSQVTSLCELIAQVWLMGVLRLIGLFYRVLFERAIEKCNN</sequence>
<dbReference type="FunFam" id="3.40.50.720:FF:000165">
    <property type="entry name" value="3-ketodihydrosphingosine reductase"/>
    <property type="match status" value="1"/>
</dbReference>
<reference evidence="16" key="1">
    <citation type="submission" date="2025-08" db="UniProtKB">
        <authorList>
            <consortium name="RefSeq"/>
        </authorList>
    </citation>
    <scope>IDENTIFICATION</scope>
    <source>
        <tissue evidence="16">Whole body</tissue>
    </source>
</reference>
<evidence type="ECO:0000256" key="2">
    <source>
        <dbReference type="ARBA" id="ARBA00004760"/>
    </source>
</evidence>
<gene>
    <name evidence="16" type="primary">LOC112467794</name>
</gene>
<evidence type="ECO:0000256" key="3">
    <source>
        <dbReference type="ARBA" id="ARBA00004991"/>
    </source>
</evidence>
<proteinExistence type="inferred from homology"/>
<keyword evidence="8" id="KW-0560">Oxidoreductase</keyword>
<feature type="transmembrane region" description="Helical" evidence="14">
    <location>
        <begin position="278"/>
        <end position="299"/>
    </location>
</feature>
<dbReference type="InterPro" id="IPR036291">
    <property type="entry name" value="NAD(P)-bd_dom_sf"/>
</dbReference>
<comment type="catalytic activity">
    <reaction evidence="12">
        <text>sphinganine + NADP(+) = 3-oxosphinganine + NADPH + H(+)</text>
        <dbReference type="Rhea" id="RHEA:22640"/>
        <dbReference type="ChEBI" id="CHEBI:15378"/>
        <dbReference type="ChEBI" id="CHEBI:57783"/>
        <dbReference type="ChEBI" id="CHEBI:57817"/>
        <dbReference type="ChEBI" id="CHEBI:58299"/>
        <dbReference type="ChEBI" id="CHEBI:58349"/>
        <dbReference type="EC" id="1.1.1.102"/>
    </reaction>
    <physiologicalReaction direction="right-to-left" evidence="12">
        <dbReference type="Rhea" id="RHEA:22642"/>
    </physiologicalReaction>
</comment>
<evidence type="ECO:0000256" key="7">
    <source>
        <dbReference type="ARBA" id="ARBA00022919"/>
    </source>
</evidence>
<dbReference type="GO" id="GO:0030148">
    <property type="term" value="P:sphingolipid biosynthetic process"/>
    <property type="evidence" value="ECO:0007669"/>
    <property type="project" value="InterPro"/>
</dbReference>
<dbReference type="RefSeq" id="XP_024892377.1">
    <property type="nucleotide sequence ID" value="XM_025036609.1"/>
</dbReference>
<evidence type="ECO:0000256" key="8">
    <source>
        <dbReference type="ARBA" id="ARBA00023002"/>
    </source>
</evidence>
<dbReference type="CTD" id="2531"/>
<evidence type="ECO:0000313" key="16">
    <source>
        <dbReference type="RefSeq" id="XP_024892377.1"/>
    </source>
</evidence>
<keyword evidence="7" id="KW-0746">Sphingolipid metabolism</keyword>
<dbReference type="GO" id="GO:0005789">
    <property type="term" value="C:endoplasmic reticulum membrane"/>
    <property type="evidence" value="ECO:0007669"/>
    <property type="project" value="TreeGrafter"/>
</dbReference>
<dbReference type="EC" id="1.1.1.102" evidence="10"/>
<feature type="transmembrane region" description="Helical" evidence="14">
    <location>
        <begin position="305"/>
        <end position="325"/>
    </location>
</feature>
<evidence type="ECO:0000256" key="13">
    <source>
        <dbReference type="RuleBase" id="RU000363"/>
    </source>
</evidence>
<keyword evidence="14" id="KW-1133">Transmembrane helix</keyword>
<dbReference type="InterPro" id="IPR002347">
    <property type="entry name" value="SDR_fam"/>
</dbReference>
<dbReference type="GeneID" id="112467794"/>
<keyword evidence="14" id="KW-0812">Transmembrane</keyword>
<keyword evidence="9" id="KW-0443">Lipid metabolism</keyword>
<evidence type="ECO:0000256" key="4">
    <source>
        <dbReference type="ARBA" id="ARBA00006484"/>
    </source>
</evidence>
<evidence type="ECO:0000256" key="6">
    <source>
        <dbReference type="ARBA" id="ARBA00022857"/>
    </source>
</evidence>
<dbReference type="PRINTS" id="PR00080">
    <property type="entry name" value="SDRFAMILY"/>
</dbReference>
<keyword evidence="5" id="KW-0256">Endoplasmic reticulum</keyword>
<dbReference type="PANTHER" id="PTHR43550:SF3">
    <property type="entry name" value="3-KETODIHYDROSPHINGOSINE REDUCTASE"/>
    <property type="match status" value="1"/>
</dbReference>
<accession>A0A6J1RC87</accession>
<evidence type="ECO:0000256" key="5">
    <source>
        <dbReference type="ARBA" id="ARBA00022824"/>
    </source>
</evidence>
<dbReference type="Gene3D" id="3.40.50.720">
    <property type="entry name" value="NAD(P)-binding Rossmann-like Domain"/>
    <property type="match status" value="1"/>
</dbReference>
<keyword evidence="14" id="KW-0472">Membrane</keyword>
<evidence type="ECO:0000256" key="9">
    <source>
        <dbReference type="ARBA" id="ARBA00023098"/>
    </source>
</evidence>
<comment type="function">
    <text evidence="11">Catalyzes the reduction of 3'-oxosphinganine (3-ketodihydrosphingosine/KDS) to sphinganine (dihydrosphingosine/DHS), the second step of de novo sphingolipid biosynthesis.</text>
</comment>
<name>A0A6J1RC87_9HYME</name>
<keyword evidence="6" id="KW-0521">NADP</keyword>
<dbReference type="PANTHER" id="PTHR43550">
    <property type="entry name" value="3-KETODIHYDROSPHINGOSINE REDUCTASE"/>
    <property type="match status" value="1"/>
</dbReference>
<comment type="subcellular location">
    <subcellularLocation>
        <location evidence="1">Endoplasmic reticulum</location>
    </subcellularLocation>
</comment>
<dbReference type="InterPro" id="IPR045022">
    <property type="entry name" value="KDSR-like"/>
</dbReference>
<comment type="pathway">
    <text evidence="3">Sphingolipid metabolism.</text>
</comment>
<dbReference type="GO" id="GO:0006666">
    <property type="term" value="P:3-keto-sphinganine metabolic process"/>
    <property type="evidence" value="ECO:0007669"/>
    <property type="project" value="InterPro"/>
</dbReference>
<dbReference type="Pfam" id="PF00106">
    <property type="entry name" value="adh_short"/>
    <property type="match status" value="1"/>
</dbReference>
<dbReference type="PRINTS" id="PR00081">
    <property type="entry name" value="GDHRDH"/>
</dbReference>
<evidence type="ECO:0000256" key="14">
    <source>
        <dbReference type="SAM" id="Phobius"/>
    </source>
</evidence>
<feature type="transmembrane region" description="Helical" evidence="14">
    <location>
        <begin position="18"/>
        <end position="37"/>
    </location>
</feature>
<keyword evidence="15" id="KW-1185">Reference proteome</keyword>
<dbReference type="OrthoDB" id="37659at2759"/>
<dbReference type="GO" id="GO:0047560">
    <property type="term" value="F:3-dehydrosphinganine reductase activity"/>
    <property type="evidence" value="ECO:0007669"/>
    <property type="project" value="UniProtKB-EC"/>
</dbReference>
<dbReference type="AlphaFoldDB" id="A0A6J1RC87"/>
<evidence type="ECO:0000313" key="15">
    <source>
        <dbReference type="Proteomes" id="UP000504618"/>
    </source>
</evidence>
<organism evidence="15 16">
    <name type="scientific">Temnothorax curvispinosus</name>
    <dbReference type="NCBI Taxonomy" id="300111"/>
    <lineage>
        <taxon>Eukaryota</taxon>
        <taxon>Metazoa</taxon>
        <taxon>Ecdysozoa</taxon>
        <taxon>Arthropoda</taxon>
        <taxon>Hexapoda</taxon>
        <taxon>Insecta</taxon>
        <taxon>Pterygota</taxon>
        <taxon>Neoptera</taxon>
        <taxon>Endopterygota</taxon>
        <taxon>Hymenoptera</taxon>
        <taxon>Apocrita</taxon>
        <taxon>Aculeata</taxon>
        <taxon>Formicoidea</taxon>
        <taxon>Formicidae</taxon>
        <taxon>Myrmicinae</taxon>
        <taxon>Temnothorax</taxon>
    </lineage>
</organism>
<protein>
    <recommendedName>
        <fullName evidence="10">3-dehydrosphinganine reductase</fullName>
        <ecNumber evidence="10">1.1.1.102</ecNumber>
    </recommendedName>
</protein>
<dbReference type="CDD" id="cd08939">
    <property type="entry name" value="KDSR-like_SDR_c"/>
    <property type="match status" value="1"/>
</dbReference>
<comment type="similarity">
    <text evidence="4 13">Belongs to the short-chain dehydrogenases/reductases (SDR) family.</text>
</comment>
<evidence type="ECO:0000256" key="1">
    <source>
        <dbReference type="ARBA" id="ARBA00004240"/>
    </source>
</evidence>
<evidence type="ECO:0000256" key="12">
    <source>
        <dbReference type="ARBA" id="ARBA00048930"/>
    </source>
</evidence>
<evidence type="ECO:0000256" key="11">
    <source>
        <dbReference type="ARBA" id="ARBA00044737"/>
    </source>
</evidence>